<reference evidence="4" key="1">
    <citation type="journal article" date="2019" name="Int. J. Syst. Evol. Microbiol.">
        <title>The Global Catalogue of Microorganisms (GCM) 10K type strain sequencing project: providing services to taxonomists for standard genome sequencing and annotation.</title>
        <authorList>
            <consortium name="The Broad Institute Genomics Platform"/>
            <consortium name="The Broad Institute Genome Sequencing Center for Infectious Disease"/>
            <person name="Wu L."/>
            <person name="Ma J."/>
        </authorList>
    </citation>
    <scope>NUCLEOTIDE SEQUENCE [LARGE SCALE GENOMIC DNA]</scope>
    <source>
        <strain evidence="4">CGMCC 1.16444</strain>
    </source>
</reference>
<name>A0ABV9Z227_9HYPH</name>
<protein>
    <submittedName>
        <fullName evidence="3">DUF305 domain-containing protein</fullName>
    </submittedName>
</protein>
<sequence length="118" mass="12887">MKNTMKSIIGASVIAAMMSALPAAAQTSHGAAHDTPAAKANMEAHQKMMDTMNGMKPTGDADKDFVMMMIPHHQGAIDMAEVELKYGRDPELKKMAEKIIADQKKEIGEMKKWQSANK</sequence>
<dbReference type="PANTHER" id="PTHR36933:SF1">
    <property type="entry name" value="SLL0788 PROTEIN"/>
    <property type="match status" value="1"/>
</dbReference>
<organism evidence="3 4">
    <name type="scientific">Flaviflagellibacter deserti</name>
    <dbReference type="NCBI Taxonomy" id="2267266"/>
    <lineage>
        <taxon>Bacteria</taxon>
        <taxon>Pseudomonadati</taxon>
        <taxon>Pseudomonadota</taxon>
        <taxon>Alphaproteobacteria</taxon>
        <taxon>Hyphomicrobiales</taxon>
        <taxon>Flaviflagellibacter</taxon>
    </lineage>
</organism>
<keyword evidence="1" id="KW-0732">Signal</keyword>
<proteinExistence type="predicted"/>
<feature type="domain" description="DUF305" evidence="2">
    <location>
        <begin position="14"/>
        <end position="113"/>
    </location>
</feature>
<gene>
    <name evidence="3" type="ORF">ACFPFW_11035</name>
</gene>
<comment type="caution">
    <text evidence="3">The sequence shown here is derived from an EMBL/GenBank/DDBJ whole genome shotgun (WGS) entry which is preliminary data.</text>
</comment>
<evidence type="ECO:0000259" key="2">
    <source>
        <dbReference type="Pfam" id="PF03713"/>
    </source>
</evidence>
<evidence type="ECO:0000313" key="3">
    <source>
        <dbReference type="EMBL" id="MFC5068544.1"/>
    </source>
</evidence>
<dbReference type="Gene3D" id="1.20.1260.10">
    <property type="match status" value="1"/>
</dbReference>
<dbReference type="InterPro" id="IPR012347">
    <property type="entry name" value="Ferritin-like"/>
</dbReference>
<evidence type="ECO:0000313" key="4">
    <source>
        <dbReference type="Proteomes" id="UP001595796"/>
    </source>
</evidence>
<feature type="signal peptide" evidence="1">
    <location>
        <begin position="1"/>
        <end position="25"/>
    </location>
</feature>
<dbReference type="EMBL" id="JBHSJF010000006">
    <property type="protein sequence ID" value="MFC5068544.1"/>
    <property type="molecule type" value="Genomic_DNA"/>
</dbReference>
<feature type="chain" id="PRO_5046399394" evidence="1">
    <location>
        <begin position="26"/>
        <end position="118"/>
    </location>
</feature>
<accession>A0ABV9Z227</accession>
<evidence type="ECO:0000256" key="1">
    <source>
        <dbReference type="SAM" id="SignalP"/>
    </source>
</evidence>
<dbReference type="InterPro" id="IPR005183">
    <property type="entry name" value="DUF305_CopM-like"/>
</dbReference>
<dbReference type="PANTHER" id="PTHR36933">
    <property type="entry name" value="SLL0788 PROTEIN"/>
    <property type="match status" value="1"/>
</dbReference>
<dbReference type="Proteomes" id="UP001595796">
    <property type="component" value="Unassembled WGS sequence"/>
</dbReference>
<keyword evidence="4" id="KW-1185">Reference proteome</keyword>
<dbReference type="Pfam" id="PF03713">
    <property type="entry name" value="DUF305"/>
    <property type="match status" value="1"/>
</dbReference>